<dbReference type="NCBIfam" id="TIGR00247">
    <property type="entry name" value="endolytic transglycosylase MltG"/>
    <property type="match status" value="1"/>
</dbReference>
<dbReference type="HAMAP" id="MF_02065">
    <property type="entry name" value="MltG"/>
    <property type="match status" value="1"/>
</dbReference>
<dbReference type="Proteomes" id="UP000534783">
    <property type="component" value="Unassembled WGS sequence"/>
</dbReference>
<organism evidence="8 9">
    <name type="scientific">Candidatus Manganitrophus noduliformans</name>
    <dbReference type="NCBI Taxonomy" id="2606439"/>
    <lineage>
        <taxon>Bacteria</taxon>
        <taxon>Pseudomonadati</taxon>
        <taxon>Nitrospirota</taxon>
        <taxon>Nitrospiria</taxon>
        <taxon>Candidatus Troglogloeales</taxon>
        <taxon>Candidatus Manganitrophaceae</taxon>
        <taxon>Candidatus Manganitrophus</taxon>
    </lineage>
</organism>
<reference evidence="8 9" key="1">
    <citation type="journal article" date="2020" name="Nature">
        <title>Bacterial chemolithoautotrophy via manganese oxidation.</title>
        <authorList>
            <person name="Yu H."/>
            <person name="Leadbetter J.R."/>
        </authorList>
    </citation>
    <scope>NUCLEOTIDE SEQUENCE [LARGE SCALE GENOMIC DNA]</scope>
    <source>
        <strain evidence="8 9">Mn-1</strain>
    </source>
</reference>
<keyword evidence="6 7" id="KW-0961">Cell wall biogenesis/degradation</keyword>
<name>A0A7X6DL43_9BACT</name>
<evidence type="ECO:0000256" key="1">
    <source>
        <dbReference type="ARBA" id="ARBA00022475"/>
    </source>
</evidence>
<sequence length="331" mass="37586">MIKVWITLFSLTLVIAIGAVRGLQFLNHPPSLAETHKVIEIAEGATYNSVSELLEREGLITSRIYFRLLGAWTGNEKNIKPGEYGLHTAMRPMELLDLLVRGKILHYQVVIPEGSTARQIAKLLEAAKLTEAEVFMKVVEDPTLMSEFGIEGESLEGYLFPDTYQFPKRTPPHEIVRRMVTQFQAAYDESLRRRADQLRMTQREVVTLASIIEKETGHPSERGLISAVFHNRLKKKMRLQSDPTVIFALTEFDGNIRKRDLGIPSPYNTYRFIGLPPGPISNPGRESLSAALYPADVDYLYFVSKNDGTHSFSKNLREHNRAVNKYQRKKA</sequence>
<comment type="caution">
    <text evidence="8">The sequence shown here is derived from an EMBL/GenBank/DDBJ whole genome shotgun (WGS) entry which is preliminary data.</text>
</comment>
<keyword evidence="5 7" id="KW-0456">Lyase</keyword>
<dbReference type="Gene3D" id="3.30.1490.480">
    <property type="entry name" value="Endolytic murein transglycosylase"/>
    <property type="match status" value="2"/>
</dbReference>
<evidence type="ECO:0000256" key="4">
    <source>
        <dbReference type="ARBA" id="ARBA00023136"/>
    </source>
</evidence>
<keyword evidence="3 7" id="KW-1133">Transmembrane helix</keyword>
<dbReference type="RefSeq" id="WP_168057480.1">
    <property type="nucleotide sequence ID" value="NZ_VTOW01000001.1"/>
</dbReference>
<gene>
    <name evidence="7 8" type="primary">mltG</name>
    <name evidence="8" type="ORF">MNODULE_00145</name>
</gene>
<dbReference type="PANTHER" id="PTHR30518">
    <property type="entry name" value="ENDOLYTIC MUREIN TRANSGLYCOSYLASE"/>
    <property type="match status" value="1"/>
</dbReference>
<dbReference type="Pfam" id="PF02618">
    <property type="entry name" value="YceG"/>
    <property type="match status" value="1"/>
</dbReference>
<dbReference type="Gene3D" id="3.30.160.60">
    <property type="entry name" value="Classic Zinc Finger"/>
    <property type="match status" value="1"/>
</dbReference>
<dbReference type="PANTHER" id="PTHR30518:SF2">
    <property type="entry name" value="ENDOLYTIC MUREIN TRANSGLYCOSYLASE"/>
    <property type="match status" value="1"/>
</dbReference>
<evidence type="ECO:0000256" key="2">
    <source>
        <dbReference type="ARBA" id="ARBA00022692"/>
    </source>
</evidence>
<dbReference type="GO" id="GO:0009252">
    <property type="term" value="P:peptidoglycan biosynthetic process"/>
    <property type="evidence" value="ECO:0007669"/>
    <property type="project" value="UniProtKB-UniRule"/>
</dbReference>
<comment type="similarity">
    <text evidence="7">Belongs to the transglycosylase MltG family.</text>
</comment>
<keyword evidence="9" id="KW-1185">Reference proteome</keyword>
<dbReference type="GO" id="GO:0008932">
    <property type="term" value="F:lytic endotransglycosylase activity"/>
    <property type="evidence" value="ECO:0007669"/>
    <property type="project" value="UniProtKB-UniRule"/>
</dbReference>
<dbReference type="CDD" id="cd08010">
    <property type="entry name" value="MltG_like"/>
    <property type="match status" value="1"/>
</dbReference>
<dbReference type="EMBL" id="VTOW01000001">
    <property type="protein sequence ID" value="NKE69164.1"/>
    <property type="molecule type" value="Genomic_DNA"/>
</dbReference>
<evidence type="ECO:0000313" key="9">
    <source>
        <dbReference type="Proteomes" id="UP000534783"/>
    </source>
</evidence>
<comment type="catalytic activity">
    <reaction evidence="7">
        <text>a peptidoglycan chain = a peptidoglycan chain with N-acetyl-1,6-anhydromuramyl-[peptide] at the reducing end + a peptidoglycan chain with N-acetylglucosamine at the non-reducing end.</text>
        <dbReference type="EC" id="4.2.2.29"/>
    </reaction>
</comment>
<dbReference type="InterPro" id="IPR003770">
    <property type="entry name" value="MLTG-like"/>
</dbReference>
<evidence type="ECO:0000256" key="3">
    <source>
        <dbReference type="ARBA" id="ARBA00022989"/>
    </source>
</evidence>
<accession>A0A7X6DL43</accession>
<comment type="function">
    <text evidence="7">Functions as a peptidoglycan terminase that cleaves nascent peptidoglycan strands endolytically to terminate their elongation.</text>
</comment>
<evidence type="ECO:0000256" key="6">
    <source>
        <dbReference type="ARBA" id="ARBA00023316"/>
    </source>
</evidence>
<proteinExistence type="inferred from homology"/>
<evidence type="ECO:0000256" key="7">
    <source>
        <dbReference type="HAMAP-Rule" id="MF_02065"/>
    </source>
</evidence>
<dbReference type="GO" id="GO:0005886">
    <property type="term" value="C:plasma membrane"/>
    <property type="evidence" value="ECO:0007669"/>
    <property type="project" value="UniProtKB-UniRule"/>
</dbReference>
<protein>
    <recommendedName>
        <fullName evidence="7">Endolytic murein transglycosylase</fullName>
        <ecNumber evidence="7">4.2.2.29</ecNumber>
    </recommendedName>
    <alternativeName>
        <fullName evidence="7">Peptidoglycan lytic transglycosylase</fullName>
    </alternativeName>
    <alternativeName>
        <fullName evidence="7">Peptidoglycan polymerization terminase</fullName>
    </alternativeName>
</protein>
<dbReference type="GO" id="GO:0071555">
    <property type="term" value="P:cell wall organization"/>
    <property type="evidence" value="ECO:0007669"/>
    <property type="project" value="UniProtKB-KW"/>
</dbReference>
<evidence type="ECO:0000313" key="8">
    <source>
        <dbReference type="EMBL" id="NKE69164.1"/>
    </source>
</evidence>
<keyword evidence="2 7" id="KW-0812">Transmembrane</keyword>
<keyword evidence="1 7" id="KW-1003">Cell membrane</keyword>
<evidence type="ECO:0000256" key="5">
    <source>
        <dbReference type="ARBA" id="ARBA00023239"/>
    </source>
</evidence>
<dbReference type="AlphaFoldDB" id="A0A7X6DL43"/>
<dbReference type="EC" id="4.2.2.29" evidence="7"/>
<keyword evidence="4 7" id="KW-0472">Membrane</keyword>
<feature type="site" description="Important for catalytic activity" evidence="7">
    <location>
        <position position="215"/>
    </location>
</feature>